<dbReference type="AlphaFoldDB" id="A0A2M8GH54"/>
<evidence type="ECO:0000313" key="2">
    <source>
        <dbReference type="EMBL" id="PJC76587.1"/>
    </source>
</evidence>
<feature type="transmembrane region" description="Helical" evidence="1">
    <location>
        <begin position="142"/>
        <end position="160"/>
    </location>
</feature>
<feature type="transmembrane region" description="Helical" evidence="1">
    <location>
        <begin position="101"/>
        <end position="121"/>
    </location>
</feature>
<feature type="transmembrane region" description="Helical" evidence="1">
    <location>
        <begin position="12"/>
        <end position="34"/>
    </location>
</feature>
<name>A0A2M8GH54_9BACT</name>
<gene>
    <name evidence="2" type="ORF">CO010_02400</name>
</gene>
<accession>A0A2M8GH54</accession>
<dbReference type="EMBL" id="PFQN01000036">
    <property type="protein sequence ID" value="PJC76587.1"/>
    <property type="molecule type" value="Genomic_DNA"/>
</dbReference>
<keyword evidence="1" id="KW-0812">Transmembrane</keyword>
<keyword evidence="1" id="KW-0472">Membrane</keyword>
<keyword evidence="1" id="KW-1133">Transmembrane helix</keyword>
<comment type="caution">
    <text evidence="2">The sequence shown here is derived from an EMBL/GenBank/DDBJ whole genome shotgun (WGS) entry which is preliminary data.</text>
</comment>
<protein>
    <submittedName>
        <fullName evidence="2">Uncharacterized protein</fullName>
    </submittedName>
</protein>
<evidence type="ECO:0000256" key="1">
    <source>
        <dbReference type="SAM" id="Phobius"/>
    </source>
</evidence>
<dbReference type="Proteomes" id="UP000230384">
    <property type="component" value="Unassembled WGS sequence"/>
</dbReference>
<organism evidence="2 3">
    <name type="scientific">Candidatus Shapirobacteria bacterium CG_4_8_14_3_um_filter_39_11</name>
    <dbReference type="NCBI Taxonomy" id="1974875"/>
    <lineage>
        <taxon>Bacteria</taxon>
        <taxon>Candidatus Shapironibacteriota</taxon>
    </lineage>
</organism>
<feature type="transmembrane region" description="Helical" evidence="1">
    <location>
        <begin position="64"/>
        <end position="95"/>
    </location>
</feature>
<evidence type="ECO:0000313" key="3">
    <source>
        <dbReference type="Proteomes" id="UP000230384"/>
    </source>
</evidence>
<proteinExistence type="predicted"/>
<reference evidence="3" key="1">
    <citation type="submission" date="2017-09" db="EMBL/GenBank/DDBJ databases">
        <title>Depth-based differentiation of microbial function through sediment-hosted aquifers and enrichment of novel symbionts in the deep terrestrial subsurface.</title>
        <authorList>
            <person name="Probst A.J."/>
            <person name="Ladd B."/>
            <person name="Jarett J.K."/>
            <person name="Geller-Mcgrath D.E."/>
            <person name="Sieber C.M.K."/>
            <person name="Emerson J.B."/>
            <person name="Anantharaman K."/>
            <person name="Thomas B.C."/>
            <person name="Malmstrom R."/>
            <person name="Stieglmeier M."/>
            <person name="Klingl A."/>
            <person name="Woyke T."/>
            <person name="Ryan C.M."/>
            <person name="Banfield J.F."/>
        </authorList>
    </citation>
    <scope>NUCLEOTIDE SEQUENCE [LARGE SCALE GENOMIC DNA]</scope>
</reference>
<feature type="transmembrane region" description="Helical" evidence="1">
    <location>
        <begin position="166"/>
        <end position="190"/>
    </location>
</feature>
<sequence>MEEAKDFLRNPVFFLIFLGFCLAAFAFMSSYLNALKSFLEHLKTIQCQEKINNFKEAKDKILKFFFVVDLLAWMTLFFLLFSMLSTIAFLVASLYGCEYPYIALRHFLCILTCVYIIIMIFSFINAEKLRKNDWEEKSLKRWLWVYGFLIFGHGVVSLFLSWRGLIWFFVGLLVMIVALLIGFVFALAIYNPLTELGKCWGLLQRDENKK</sequence>